<gene>
    <name evidence="1" type="ORF">CEP48_07265</name>
</gene>
<dbReference type="AlphaFoldDB" id="A0A8D4IY56"/>
<sequence>MKAKGKAEKKVQTFPIGVIYKQQCFYAAWFEAEKIRFFQTNDITVLQQHLNEVLKKLKIAYKNCCLITSIPSHLCWHTQKSIPYQFNNYEIYLHVMNLLKQELPQDNEEIWFDYNINGQRLDLYAIKKNYATDITEQFLPLAINVLDIFPHVLLRAFKYFSTSNQTDTLFCYYTEQQLYFLLETAENLFSFSSSLATKSSFSQITQQISPKLTPSLSHCIIYQNVNLPTLNFDFLPPQCRIEYLQSEIGCEKFLALGCALWGIDRK</sequence>
<keyword evidence="2" id="KW-1185">Reference proteome</keyword>
<name>A0A8D4IY56_9PAST</name>
<protein>
    <submittedName>
        <fullName evidence="1">Uncharacterized protein</fullName>
    </submittedName>
</protein>
<evidence type="ECO:0000313" key="2">
    <source>
        <dbReference type="Proteomes" id="UP000955338"/>
    </source>
</evidence>
<organism evidence="1 2">
    <name type="scientific">Mergibacter septicus</name>
    <dbReference type="NCBI Taxonomy" id="221402"/>
    <lineage>
        <taxon>Bacteria</taxon>
        <taxon>Pseudomonadati</taxon>
        <taxon>Pseudomonadota</taxon>
        <taxon>Gammaproteobacteria</taxon>
        <taxon>Pasteurellales</taxon>
        <taxon>Pasteurellaceae</taxon>
        <taxon>Mergibacter</taxon>
    </lineage>
</organism>
<dbReference type="EMBL" id="CP022011">
    <property type="protein sequence ID" value="QDJ15236.1"/>
    <property type="molecule type" value="Genomic_DNA"/>
</dbReference>
<proteinExistence type="predicted"/>
<dbReference type="RefSeq" id="WP_265482646.1">
    <property type="nucleotide sequence ID" value="NZ_CP022011.1"/>
</dbReference>
<reference evidence="1" key="1">
    <citation type="submission" date="2017-06" db="EMBL/GenBank/DDBJ databases">
        <title>Genome sequencing of pathogenic and non-pathogenic strains within Bisgaard taxon 40.</title>
        <authorList>
            <person name="Ladner J.T."/>
            <person name="Lovett S.P."/>
            <person name="Koroleva G."/>
            <person name="Lorch J.M."/>
        </authorList>
    </citation>
    <scope>NUCLEOTIDE SEQUENCE</scope>
    <source>
        <strain evidence="1">27576-1-I1</strain>
    </source>
</reference>
<evidence type="ECO:0000313" key="1">
    <source>
        <dbReference type="EMBL" id="QDJ15236.1"/>
    </source>
</evidence>
<accession>A0A8D4IY56</accession>
<dbReference type="Proteomes" id="UP000955338">
    <property type="component" value="Chromosome"/>
</dbReference>